<dbReference type="RefSeq" id="WP_263049487.1">
    <property type="nucleotide sequence ID" value="NZ_CP106735.1"/>
</dbReference>
<gene>
    <name evidence="1" type="ORF">N7E81_10200</name>
</gene>
<keyword evidence="2" id="KW-1185">Reference proteome</keyword>
<dbReference type="Proteomes" id="UP001062165">
    <property type="component" value="Chromosome"/>
</dbReference>
<sequence length="989" mass="113974">MEEAKFIAYEKTDNKGLDYEFLREEGIRLVQSLTGAFWTDYNVHDPGVTILEQLAYALTEISYRAQFDIKDILHSENQSDKSFFGPGEVLPCNALTVNDYRKYLFDSVFEIKNVWVFPVETESSRINGLYRVLIDVEESVSTLEEKEQVRALAYEAYNQGRNLCEDLLTIDVLEYVEFHLQIDIELTGEVSQEEVMGNIFYLVDDFLCPEMKFYSLGELLDQGYQLNDIFNGPLLKHGFVKTEDLPPKTDRILISEIMKIIMQVEGVSSVKNLNLTLGDEMYDTQIHLKSNQLPKLSGVKPNEEQGHQIHFYKGEAVHRKSNVDEVNRLLNELKSGNKRVYRLNEKTMDVPEGQSLDLKNYYSIQNQFPDVYGIGRDGIPGVPTIKRKGQAKQLKGYLMLFEQILANALAQLSHVKDLLSISEINDQSYYSQSLSTVPGAEDILRDVAGKKGESPVSYEDGLHQIMNLGEDHFDRVHRILDYLLALHGEEFGNHLDEFNYYYTEDEFQEYLIKNKTFFLRFIPFINHGRFKGHNYLEGDSVVGNVSGLEVKVSVLLGLSAFLNYDGGELNYKKKSLLDIFQKNKLTLATAYKEKEFDKGTVFIDKELVAERFELVDDEDVDIKNMTSEEKSAVIDGSAFFSRPYMASEELIAGLEVENYRVGTLTDKSKTASALYKIEHVDQWIELGQYKDIVEAERSVMLHIEFFKTLNVSTEGAHLVEHVLLRPDLEDQLFGLYLLNEKGKRVLGSIQTFSFEAREQEVTQYLAEHLKDRKNYSVEINGERDFEIHFSATVDVPQAVVDSEEESESSQRGKDEEKEKTKKLKIEFVSLHPNSSVEATHEEVDSLVSYFNNTQISLNSRIDYFIRNNDKGPRIPEDFYAHQLSVFLPDWTARFKNQEFRSVAEEIIFRQKPATIAANISWLSFEQMTEFESLYFTYNELKVQRRNMPKAFSQQKEVAGQTIENNEAYHKAIDELSRFVFQMQQQNLTS</sequence>
<reference evidence="1" key="1">
    <citation type="submission" date="2022-10" db="EMBL/GenBank/DDBJ databases">
        <title>Comparative genomics and taxonomic characterization of three novel marine species of genus Reichenbachiella exhibiting antioxidant and polysaccharide degradation activities.</title>
        <authorList>
            <person name="Muhammad N."/>
            <person name="Lee Y.-J."/>
            <person name="Ko J."/>
            <person name="Kim S.-G."/>
        </authorList>
    </citation>
    <scope>NUCLEOTIDE SEQUENCE</scope>
    <source>
        <strain evidence="1">Wsw4-B4</strain>
    </source>
</reference>
<accession>A0ABY6CUY9</accession>
<dbReference type="EMBL" id="CP106735">
    <property type="protein sequence ID" value="UXX77740.1"/>
    <property type="molecule type" value="Genomic_DNA"/>
</dbReference>
<name>A0ABY6CUY9_9BACT</name>
<proteinExistence type="predicted"/>
<protein>
    <submittedName>
        <fullName evidence="1">Uncharacterized protein</fullName>
    </submittedName>
</protein>
<evidence type="ECO:0000313" key="2">
    <source>
        <dbReference type="Proteomes" id="UP001062165"/>
    </source>
</evidence>
<organism evidence="1 2">
    <name type="scientific">Reichenbachiella carrageenanivorans</name>
    <dbReference type="NCBI Taxonomy" id="2979869"/>
    <lineage>
        <taxon>Bacteria</taxon>
        <taxon>Pseudomonadati</taxon>
        <taxon>Bacteroidota</taxon>
        <taxon>Cytophagia</taxon>
        <taxon>Cytophagales</taxon>
        <taxon>Reichenbachiellaceae</taxon>
        <taxon>Reichenbachiella</taxon>
    </lineage>
</organism>
<evidence type="ECO:0000313" key="1">
    <source>
        <dbReference type="EMBL" id="UXX77740.1"/>
    </source>
</evidence>